<reference evidence="2" key="1">
    <citation type="submission" date="2021-04" db="EMBL/GenBank/DDBJ databases">
        <authorList>
            <consortium name="Molecular Ecology Group"/>
        </authorList>
    </citation>
    <scope>NUCLEOTIDE SEQUENCE</scope>
</reference>
<organism evidence="2 3">
    <name type="scientific">Candidula unifasciata</name>
    <dbReference type="NCBI Taxonomy" id="100452"/>
    <lineage>
        <taxon>Eukaryota</taxon>
        <taxon>Metazoa</taxon>
        <taxon>Spiralia</taxon>
        <taxon>Lophotrochozoa</taxon>
        <taxon>Mollusca</taxon>
        <taxon>Gastropoda</taxon>
        <taxon>Heterobranchia</taxon>
        <taxon>Euthyneura</taxon>
        <taxon>Panpulmonata</taxon>
        <taxon>Eupulmonata</taxon>
        <taxon>Stylommatophora</taxon>
        <taxon>Helicina</taxon>
        <taxon>Helicoidea</taxon>
        <taxon>Geomitridae</taxon>
        <taxon>Candidula</taxon>
    </lineage>
</organism>
<dbReference type="AlphaFoldDB" id="A0A8S3ZRP3"/>
<accession>A0A8S3ZRP3</accession>
<comment type="caution">
    <text evidence="2">The sequence shown here is derived from an EMBL/GenBank/DDBJ whole genome shotgun (WGS) entry which is preliminary data.</text>
</comment>
<dbReference type="EMBL" id="CAJHNH020005112">
    <property type="protein sequence ID" value="CAG5132137.1"/>
    <property type="molecule type" value="Genomic_DNA"/>
</dbReference>
<name>A0A8S3ZRP3_9EUPU</name>
<proteinExistence type="predicted"/>
<protein>
    <submittedName>
        <fullName evidence="2">Uncharacterized protein</fullName>
    </submittedName>
</protein>
<evidence type="ECO:0000313" key="2">
    <source>
        <dbReference type="EMBL" id="CAG5132137.1"/>
    </source>
</evidence>
<feature type="region of interest" description="Disordered" evidence="1">
    <location>
        <begin position="122"/>
        <end position="153"/>
    </location>
</feature>
<feature type="compositionally biased region" description="Polar residues" evidence="1">
    <location>
        <begin position="132"/>
        <end position="153"/>
    </location>
</feature>
<evidence type="ECO:0000256" key="1">
    <source>
        <dbReference type="SAM" id="MobiDB-lite"/>
    </source>
</evidence>
<gene>
    <name evidence="2" type="ORF">CUNI_LOCUS17695</name>
</gene>
<evidence type="ECO:0000313" key="3">
    <source>
        <dbReference type="Proteomes" id="UP000678393"/>
    </source>
</evidence>
<sequence>MSVTRVSKTGSIREIDLKSCGKTQPIPPLTVIDRNRTGPEQLTSEMWATKIKDITSRLSRPTISSSLKTIQGRPELPSERDSQFWNTMAYCSSQYQKKFTGQHRAVPTVAVQSRGGLAPVRRYQPQIGPVNAKNTSGNSLPMLSNQRAPSCRN</sequence>
<keyword evidence="3" id="KW-1185">Reference proteome</keyword>
<dbReference type="Proteomes" id="UP000678393">
    <property type="component" value="Unassembled WGS sequence"/>
</dbReference>